<sequence>MIKTSQKMSLLQFLIKTEVYFNGVSPPVEFWLPNDTVSLTFKLNELLSDIDIRKVRNIEFREDLIDIDGRVKYNLIELKTDGDVKKMWRSFRRRITKESIELDVRLLN</sequence>
<dbReference type="AlphaFoldDB" id="A0A9D5GZ16"/>
<comment type="caution">
    <text evidence="1">The sequence shown here is derived from an EMBL/GenBank/DDBJ whole genome shotgun (WGS) entry which is preliminary data.</text>
</comment>
<evidence type="ECO:0000313" key="2">
    <source>
        <dbReference type="Proteomes" id="UP001058974"/>
    </source>
</evidence>
<dbReference type="EMBL" id="JAMSHJ010000001">
    <property type="protein sequence ID" value="KAI5446283.1"/>
    <property type="molecule type" value="Genomic_DNA"/>
</dbReference>
<organism evidence="1 2">
    <name type="scientific">Pisum sativum</name>
    <name type="common">Garden pea</name>
    <name type="synonym">Lathyrus oleraceus</name>
    <dbReference type="NCBI Taxonomy" id="3888"/>
    <lineage>
        <taxon>Eukaryota</taxon>
        <taxon>Viridiplantae</taxon>
        <taxon>Streptophyta</taxon>
        <taxon>Embryophyta</taxon>
        <taxon>Tracheophyta</taxon>
        <taxon>Spermatophyta</taxon>
        <taxon>Magnoliopsida</taxon>
        <taxon>eudicotyledons</taxon>
        <taxon>Gunneridae</taxon>
        <taxon>Pentapetalae</taxon>
        <taxon>rosids</taxon>
        <taxon>fabids</taxon>
        <taxon>Fabales</taxon>
        <taxon>Fabaceae</taxon>
        <taxon>Papilionoideae</taxon>
        <taxon>50 kb inversion clade</taxon>
        <taxon>NPAAA clade</taxon>
        <taxon>Hologalegina</taxon>
        <taxon>IRL clade</taxon>
        <taxon>Fabeae</taxon>
        <taxon>Lathyrus</taxon>
    </lineage>
</organism>
<name>A0A9D5GZ16_PEA</name>
<keyword evidence="2" id="KW-1185">Reference proteome</keyword>
<dbReference type="Proteomes" id="UP001058974">
    <property type="component" value="Chromosome 1"/>
</dbReference>
<reference evidence="1 2" key="1">
    <citation type="journal article" date="2022" name="Nat. Genet.">
        <title>Improved pea reference genome and pan-genome highlight genomic features and evolutionary characteristics.</title>
        <authorList>
            <person name="Yang T."/>
            <person name="Liu R."/>
            <person name="Luo Y."/>
            <person name="Hu S."/>
            <person name="Wang D."/>
            <person name="Wang C."/>
            <person name="Pandey M.K."/>
            <person name="Ge S."/>
            <person name="Xu Q."/>
            <person name="Li N."/>
            <person name="Li G."/>
            <person name="Huang Y."/>
            <person name="Saxena R.K."/>
            <person name="Ji Y."/>
            <person name="Li M."/>
            <person name="Yan X."/>
            <person name="He Y."/>
            <person name="Liu Y."/>
            <person name="Wang X."/>
            <person name="Xiang C."/>
            <person name="Varshney R.K."/>
            <person name="Ding H."/>
            <person name="Gao S."/>
            <person name="Zong X."/>
        </authorList>
    </citation>
    <scope>NUCLEOTIDE SEQUENCE [LARGE SCALE GENOMIC DNA]</scope>
    <source>
        <strain evidence="1 2">cv. Zhongwan 6</strain>
    </source>
</reference>
<dbReference type="Gramene" id="Psat01G0421100-T1">
    <property type="protein sequence ID" value="KAI5446283.1"/>
    <property type="gene ID" value="KIW84_014211"/>
</dbReference>
<gene>
    <name evidence="1" type="ORF">KIW84_014211</name>
</gene>
<proteinExistence type="predicted"/>
<accession>A0A9D5GZ16</accession>
<protein>
    <submittedName>
        <fullName evidence="1">Uncharacterized protein</fullName>
    </submittedName>
</protein>
<evidence type="ECO:0000313" key="1">
    <source>
        <dbReference type="EMBL" id="KAI5446283.1"/>
    </source>
</evidence>